<proteinExistence type="inferred from homology"/>
<name>A0A0R2HEC7_9FIRM</name>
<keyword evidence="8" id="KW-1185">Reference proteome</keyword>
<dbReference type="InterPro" id="IPR002935">
    <property type="entry name" value="SAM_O-MeTrfase"/>
</dbReference>
<comment type="similarity">
    <text evidence="6">Belongs to the peptidase U32 family.</text>
</comment>
<reference evidence="7 8" key="1">
    <citation type="journal article" date="2015" name="Genome Announc.">
        <title>Expanding the biotechnology potential of lactobacilli through comparative genomics of 213 strains and associated genera.</title>
        <authorList>
            <person name="Sun Z."/>
            <person name="Harris H.M."/>
            <person name="McCann A."/>
            <person name="Guo C."/>
            <person name="Argimon S."/>
            <person name="Zhang W."/>
            <person name="Yang X."/>
            <person name="Jeffery I.B."/>
            <person name="Cooney J.C."/>
            <person name="Kagawa T.F."/>
            <person name="Liu W."/>
            <person name="Song Y."/>
            <person name="Salvetti E."/>
            <person name="Wrobel A."/>
            <person name="Rasinkangas P."/>
            <person name="Parkhill J."/>
            <person name="Rea M.C."/>
            <person name="O'Sullivan O."/>
            <person name="Ritari J."/>
            <person name="Douillard F.P."/>
            <person name="Paul Ross R."/>
            <person name="Yang R."/>
            <person name="Briner A.E."/>
            <person name="Felis G.E."/>
            <person name="de Vos W.M."/>
            <person name="Barrangou R."/>
            <person name="Klaenhammer T.R."/>
            <person name="Caufield P.W."/>
            <person name="Cui Y."/>
            <person name="Zhang H."/>
            <person name="O'Toole P.W."/>
        </authorList>
    </citation>
    <scope>NUCLEOTIDE SEQUENCE [LARGE SCALE GENOMIC DNA]</scope>
    <source>
        <strain evidence="7 8">DSM 20405</strain>
    </source>
</reference>
<evidence type="ECO:0000313" key="7">
    <source>
        <dbReference type="EMBL" id="KRN50843.1"/>
    </source>
</evidence>
<organism evidence="7 8">
    <name type="scientific">Kandleria vitulina DSM 20405</name>
    <dbReference type="NCBI Taxonomy" id="1410657"/>
    <lineage>
        <taxon>Bacteria</taxon>
        <taxon>Bacillati</taxon>
        <taxon>Bacillota</taxon>
        <taxon>Erysipelotrichia</taxon>
        <taxon>Erysipelotrichales</taxon>
        <taxon>Coprobacillaceae</taxon>
        <taxon>Kandleria</taxon>
    </lineage>
</organism>
<dbReference type="Pfam" id="PF01596">
    <property type="entry name" value="Methyltransf_3"/>
    <property type="match status" value="1"/>
</dbReference>
<dbReference type="InterPro" id="IPR001539">
    <property type="entry name" value="Peptidase_U32"/>
</dbReference>
<dbReference type="SUPFAM" id="SSF53335">
    <property type="entry name" value="S-adenosyl-L-methionine-dependent methyltransferases"/>
    <property type="match status" value="1"/>
</dbReference>
<accession>A0A0R2HEC7</accession>
<sequence>MIFFDELEQSARERNIPVMQKEGILFLIEQIKKHKGQSLLEIGSAIGYSSMMMVSNVEGLKVETIERNDACYKEACEHIKAHHLEDRITIYHDDALLFDDQTLKNAPYDIIFIDAAKAQYRKFFEKYVPYLKDDGVVIVDNLDFHGMIHHVDEIENRNTRALVRKIGRFRNWIRHNRDYAVEYFDVGDGVCLITKKKHQLRMALHLTHKDYIHDFKQMGVEMFIVAGDFSAYSPVKYTLDEIAEINERVNETYVMVNGLYDEHELSRLFKYIDELAKLSIRGILFQDFAVLHYVKKKRYEFDMMYAPMTLNTNHRTLNVLGDQGVSSAWVSKEIPLEEQISIKKNTHMPIMIQGHGVQYMMSSKRHLISTYEQAIDRSFNKDNVILHARESDYASHIYEDERGTTIYSVNKLYTLDLFNQLDVFDYLYIETNYMDVSEAIEVTHMYSDCLKTYYDQGLEVYVHHVKEYMPLLKNMSSPLDRGFLHDSTLYRLEDVKRRDRNGSM</sequence>
<evidence type="ECO:0000313" key="8">
    <source>
        <dbReference type="Proteomes" id="UP000051841"/>
    </source>
</evidence>
<dbReference type="Proteomes" id="UP000051841">
    <property type="component" value="Unassembled WGS sequence"/>
</dbReference>
<keyword evidence="1" id="KW-0489">Methyltransferase</keyword>
<evidence type="ECO:0000256" key="2">
    <source>
        <dbReference type="ARBA" id="ARBA00022670"/>
    </source>
</evidence>
<evidence type="ECO:0000256" key="3">
    <source>
        <dbReference type="ARBA" id="ARBA00022679"/>
    </source>
</evidence>
<evidence type="ECO:0000256" key="1">
    <source>
        <dbReference type="ARBA" id="ARBA00022603"/>
    </source>
</evidence>
<keyword evidence="3" id="KW-0808">Transferase</keyword>
<evidence type="ECO:0000256" key="4">
    <source>
        <dbReference type="ARBA" id="ARBA00022691"/>
    </source>
</evidence>
<keyword evidence="2" id="KW-0645">Protease</keyword>
<dbReference type="GO" id="GO:0032259">
    <property type="term" value="P:methylation"/>
    <property type="evidence" value="ECO:0007669"/>
    <property type="project" value="UniProtKB-KW"/>
</dbReference>
<gene>
    <name evidence="7" type="ORF">IV49_GL001660</name>
</gene>
<dbReference type="Gene3D" id="3.40.50.150">
    <property type="entry name" value="Vaccinia Virus protein VP39"/>
    <property type="match status" value="1"/>
</dbReference>
<dbReference type="RefSeq" id="WP_236700953.1">
    <property type="nucleotide sequence ID" value="NZ_JNKN01000001.1"/>
</dbReference>
<evidence type="ECO:0000256" key="6">
    <source>
        <dbReference type="ARBA" id="ARBA00038374"/>
    </source>
</evidence>
<dbReference type="PANTHER" id="PTHR30217">
    <property type="entry name" value="PEPTIDASE U32 FAMILY"/>
    <property type="match status" value="1"/>
</dbReference>
<dbReference type="AlphaFoldDB" id="A0A0R2HEC7"/>
<keyword evidence="4" id="KW-0949">S-adenosyl-L-methionine</keyword>
<protein>
    <submittedName>
        <fullName evidence="7">Uncharacterized protein</fullName>
    </submittedName>
</protein>
<dbReference type="Pfam" id="PF01136">
    <property type="entry name" value="Peptidase_U32"/>
    <property type="match status" value="1"/>
</dbReference>
<dbReference type="InterPro" id="IPR029063">
    <property type="entry name" value="SAM-dependent_MTases_sf"/>
</dbReference>
<dbReference type="GO" id="GO:0008233">
    <property type="term" value="F:peptidase activity"/>
    <property type="evidence" value="ECO:0007669"/>
    <property type="project" value="UniProtKB-KW"/>
</dbReference>
<dbReference type="InterPro" id="IPR051454">
    <property type="entry name" value="RNA/ubiquinone_mod_enzymes"/>
</dbReference>
<dbReference type="CDD" id="cd02440">
    <property type="entry name" value="AdoMet_MTases"/>
    <property type="match status" value="1"/>
</dbReference>
<keyword evidence="5" id="KW-0378">Hydrolase</keyword>
<dbReference type="PANTHER" id="PTHR30217:SF6">
    <property type="entry name" value="TRNA HYDROXYLATION PROTEIN P"/>
    <property type="match status" value="1"/>
</dbReference>
<dbReference type="GO" id="GO:0008171">
    <property type="term" value="F:O-methyltransferase activity"/>
    <property type="evidence" value="ECO:0007669"/>
    <property type="project" value="InterPro"/>
</dbReference>
<comment type="caution">
    <text evidence="7">The sequence shown here is derived from an EMBL/GenBank/DDBJ whole genome shotgun (WGS) entry which is preliminary data.</text>
</comment>
<dbReference type="GO" id="GO:0006508">
    <property type="term" value="P:proteolysis"/>
    <property type="evidence" value="ECO:0007669"/>
    <property type="project" value="UniProtKB-KW"/>
</dbReference>
<dbReference type="EMBL" id="JQBL01000005">
    <property type="protein sequence ID" value="KRN50843.1"/>
    <property type="molecule type" value="Genomic_DNA"/>
</dbReference>
<dbReference type="PROSITE" id="PS51682">
    <property type="entry name" value="SAM_OMT_I"/>
    <property type="match status" value="1"/>
</dbReference>
<evidence type="ECO:0000256" key="5">
    <source>
        <dbReference type="ARBA" id="ARBA00022801"/>
    </source>
</evidence>
<dbReference type="PATRIC" id="fig|1410657.5.peg.1712"/>